<keyword evidence="1" id="KW-0175">Coiled coil</keyword>
<organism evidence="4">
    <name type="scientific">Staphylococcus aureus</name>
    <dbReference type="NCBI Taxonomy" id="1280"/>
    <lineage>
        <taxon>Bacteria</taxon>
        <taxon>Bacillati</taxon>
        <taxon>Bacillota</taxon>
        <taxon>Bacilli</taxon>
        <taxon>Bacillales</taxon>
        <taxon>Staphylococcaceae</taxon>
        <taxon>Staphylococcus</taxon>
    </lineage>
</organism>
<reference evidence="4" key="1">
    <citation type="journal article" date="2019" name="Front. Microbiol.">
        <title>Prevalence of Antibiotic and Heavy Metal Resistance Determinants and Virulence-Related Genetic Elements in Plasmids of Staphylococcus aureus.</title>
        <authorList>
            <person name="Bukowski M."/>
            <person name="Piwowarczyk R."/>
            <person name="Madry A."/>
            <person name="Zagorski-Przybylo R."/>
            <person name="Hydzik M."/>
            <person name="Wladyka B."/>
        </authorList>
    </citation>
    <scope>NUCLEOTIDE SEQUENCE</scope>
    <source>
        <strain evidence="4">Ph1</strain>
        <plasmid evidence="4">pPH1-1</plasmid>
    </source>
</reference>
<feature type="region of interest" description="Disordered" evidence="2">
    <location>
        <begin position="1"/>
        <end position="24"/>
    </location>
</feature>
<dbReference type="EMBL" id="MH785236">
    <property type="protein sequence ID" value="AYK27914.1"/>
    <property type="molecule type" value="Genomic_DNA"/>
</dbReference>
<feature type="transmembrane region" description="Helical" evidence="3">
    <location>
        <begin position="199"/>
        <end position="225"/>
    </location>
</feature>
<accession>A0A499S329</accession>
<keyword evidence="3" id="KW-0812">Transmembrane</keyword>
<protein>
    <submittedName>
        <fullName evidence="4">MobB-like protein</fullName>
    </submittedName>
</protein>
<dbReference type="AlphaFoldDB" id="A0A499S329"/>
<evidence type="ECO:0000256" key="3">
    <source>
        <dbReference type="SAM" id="Phobius"/>
    </source>
</evidence>
<keyword evidence="4" id="KW-0614">Plasmid</keyword>
<feature type="coiled-coil region" evidence="1">
    <location>
        <begin position="131"/>
        <end position="187"/>
    </location>
</feature>
<gene>
    <name evidence="4" type="ORF">D0Y80_l00035</name>
</gene>
<evidence type="ECO:0000313" key="4">
    <source>
        <dbReference type="EMBL" id="AYK27914.1"/>
    </source>
</evidence>
<name>A0A499S329_STAAU</name>
<sequence>MALKDKYNDDNKNETQNTTSNRNDELRIVMNQLKEIQASLNQIGIDSPRIQMNWSVAEKLQNQQDLLIKRLKEIEKREFKRNERHEQLLTTIEATTTNFDQATKTNEKRFVSAMKHYIQRIDSDNLKQDFKTAMQEELKDIKSETENMVKQLQVSQVELQTSNNEFAKTIEARLNKNENAIKQYDQAVNKLTKGLTSMFFIVALVMVAFLVLSPLGDLLGIHYFYEWINHVLKTSHSVWRYFIVILYLIPYILLWLLIRGILRAYKRVSSF</sequence>
<proteinExistence type="predicted"/>
<feature type="transmembrane region" description="Helical" evidence="3">
    <location>
        <begin position="237"/>
        <end position="258"/>
    </location>
</feature>
<keyword evidence="3" id="KW-1133">Transmembrane helix</keyword>
<feature type="compositionally biased region" description="Basic and acidic residues" evidence="2">
    <location>
        <begin position="1"/>
        <end position="13"/>
    </location>
</feature>
<evidence type="ECO:0000256" key="2">
    <source>
        <dbReference type="SAM" id="MobiDB-lite"/>
    </source>
</evidence>
<evidence type="ECO:0000256" key="1">
    <source>
        <dbReference type="SAM" id="Coils"/>
    </source>
</evidence>
<geneLocation type="plasmid" evidence="4">
    <name>pPH1-1</name>
</geneLocation>
<keyword evidence="3" id="KW-0472">Membrane</keyword>